<sequence length="95" mass="10655">MQKTVSILFLLFVLPHSIYFVFSLTQDPLVHHGHHFGRAVHLFCSIQTLLTNGILSMAEELEANSLSVAYVAFSGELEVFHELLKMVPGLEAQLM</sequence>
<dbReference type="AlphaFoldDB" id="A0A0C2ZDV7"/>
<protein>
    <submittedName>
        <fullName evidence="2">Uncharacterized protein</fullName>
    </submittedName>
</protein>
<proteinExistence type="predicted"/>
<evidence type="ECO:0000256" key="1">
    <source>
        <dbReference type="SAM" id="SignalP"/>
    </source>
</evidence>
<dbReference type="HOGENOM" id="CLU_2374033_0_0_1"/>
<dbReference type="OrthoDB" id="2671666at2759"/>
<feature type="signal peptide" evidence="1">
    <location>
        <begin position="1"/>
        <end position="23"/>
    </location>
</feature>
<accession>A0A0C2ZDV7</accession>
<keyword evidence="1" id="KW-0732">Signal</keyword>
<reference evidence="2 3" key="1">
    <citation type="submission" date="2014-04" db="EMBL/GenBank/DDBJ databases">
        <authorList>
            <consortium name="DOE Joint Genome Institute"/>
            <person name="Kuo A."/>
            <person name="Kohler A."/>
            <person name="Nagy L.G."/>
            <person name="Floudas D."/>
            <person name="Copeland A."/>
            <person name="Barry K.W."/>
            <person name="Cichocki N."/>
            <person name="Veneault-Fourrey C."/>
            <person name="LaButti K."/>
            <person name="Lindquist E.A."/>
            <person name="Lipzen A."/>
            <person name="Lundell T."/>
            <person name="Morin E."/>
            <person name="Murat C."/>
            <person name="Sun H."/>
            <person name="Tunlid A."/>
            <person name="Henrissat B."/>
            <person name="Grigoriev I.V."/>
            <person name="Hibbett D.S."/>
            <person name="Martin F."/>
            <person name="Nordberg H.P."/>
            <person name="Cantor M.N."/>
            <person name="Hua S.X."/>
        </authorList>
    </citation>
    <scope>NUCLEOTIDE SEQUENCE [LARGE SCALE GENOMIC DNA]</scope>
    <source>
        <strain evidence="2 3">Foug A</strain>
    </source>
</reference>
<evidence type="ECO:0000313" key="3">
    <source>
        <dbReference type="Proteomes" id="UP000053989"/>
    </source>
</evidence>
<keyword evidence="3" id="KW-1185">Reference proteome</keyword>
<evidence type="ECO:0000313" key="2">
    <source>
        <dbReference type="EMBL" id="KIM51107.1"/>
    </source>
</evidence>
<dbReference type="EMBL" id="KN822285">
    <property type="protein sequence ID" value="KIM51107.1"/>
    <property type="molecule type" value="Genomic_DNA"/>
</dbReference>
<dbReference type="InParanoid" id="A0A0C2ZDV7"/>
<gene>
    <name evidence="2" type="ORF">SCLCIDRAFT_144003</name>
</gene>
<dbReference type="Proteomes" id="UP000053989">
    <property type="component" value="Unassembled WGS sequence"/>
</dbReference>
<name>A0A0C2ZDV7_9AGAM</name>
<reference evidence="3" key="2">
    <citation type="submission" date="2015-01" db="EMBL/GenBank/DDBJ databases">
        <title>Evolutionary Origins and Diversification of the Mycorrhizal Mutualists.</title>
        <authorList>
            <consortium name="DOE Joint Genome Institute"/>
            <consortium name="Mycorrhizal Genomics Consortium"/>
            <person name="Kohler A."/>
            <person name="Kuo A."/>
            <person name="Nagy L.G."/>
            <person name="Floudas D."/>
            <person name="Copeland A."/>
            <person name="Barry K.W."/>
            <person name="Cichocki N."/>
            <person name="Veneault-Fourrey C."/>
            <person name="LaButti K."/>
            <person name="Lindquist E.A."/>
            <person name="Lipzen A."/>
            <person name="Lundell T."/>
            <person name="Morin E."/>
            <person name="Murat C."/>
            <person name="Riley R."/>
            <person name="Ohm R."/>
            <person name="Sun H."/>
            <person name="Tunlid A."/>
            <person name="Henrissat B."/>
            <person name="Grigoriev I.V."/>
            <person name="Hibbett D.S."/>
            <person name="Martin F."/>
        </authorList>
    </citation>
    <scope>NUCLEOTIDE SEQUENCE [LARGE SCALE GENOMIC DNA]</scope>
    <source>
        <strain evidence="3">Foug A</strain>
    </source>
</reference>
<dbReference type="STRING" id="1036808.A0A0C2ZDV7"/>
<organism evidence="2 3">
    <name type="scientific">Scleroderma citrinum Foug A</name>
    <dbReference type="NCBI Taxonomy" id="1036808"/>
    <lineage>
        <taxon>Eukaryota</taxon>
        <taxon>Fungi</taxon>
        <taxon>Dikarya</taxon>
        <taxon>Basidiomycota</taxon>
        <taxon>Agaricomycotina</taxon>
        <taxon>Agaricomycetes</taxon>
        <taxon>Agaricomycetidae</taxon>
        <taxon>Boletales</taxon>
        <taxon>Sclerodermatineae</taxon>
        <taxon>Sclerodermataceae</taxon>
        <taxon>Scleroderma</taxon>
    </lineage>
</organism>
<feature type="chain" id="PRO_5002160256" evidence="1">
    <location>
        <begin position="24"/>
        <end position="95"/>
    </location>
</feature>